<dbReference type="PROSITE" id="PS51782">
    <property type="entry name" value="LYSM"/>
    <property type="match status" value="1"/>
</dbReference>
<dbReference type="Pfam" id="PF00069">
    <property type="entry name" value="Pkinase"/>
    <property type="match status" value="1"/>
</dbReference>
<feature type="domain" description="Protein kinase" evidence="16">
    <location>
        <begin position="341"/>
        <end position="614"/>
    </location>
</feature>
<dbReference type="InterPro" id="IPR000719">
    <property type="entry name" value="Prot_kinase_dom"/>
</dbReference>
<dbReference type="PANTHER" id="PTHR27005">
    <property type="entry name" value="WALL-ASSOCIATED RECEPTOR KINASE-LIKE 21"/>
    <property type="match status" value="1"/>
</dbReference>
<evidence type="ECO:0008006" key="20">
    <source>
        <dbReference type="Google" id="ProtNLM"/>
    </source>
</evidence>
<name>A0A251P0I9_PRUPE</name>
<dbReference type="InterPro" id="IPR018392">
    <property type="entry name" value="LysM"/>
</dbReference>
<keyword evidence="5 15" id="KW-0732">Signal</keyword>
<dbReference type="InterPro" id="IPR036779">
    <property type="entry name" value="LysM_dom_sf"/>
</dbReference>
<feature type="signal peptide" evidence="15">
    <location>
        <begin position="1"/>
        <end position="24"/>
    </location>
</feature>
<dbReference type="Pfam" id="PF23473">
    <property type="entry name" value="LysM3_LYK4_5"/>
    <property type="match status" value="1"/>
</dbReference>
<dbReference type="GO" id="GO:0004674">
    <property type="term" value="F:protein serine/threonine kinase activity"/>
    <property type="evidence" value="ECO:0007669"/>
    <property type="project" value="UniProtKB-KW"/>
</dbReference>
<evidence type="ECO:0000259" key="16">
    <source>
        <dbReference type="PROSITE" id="PS50011"/>
    </source>
</evidence>
<evidence type="ECO:0000256" key="15">
    <source>
        <dbReference type="SAM" id="SignalP"/>
    </source>
</evidence>
<dbReference type="FunFam" id="3.30.200.20:FF:000043">
    <property type="entry name" value="Wall-associated receptor kinase 2"/>
    <property type="match status" value="1"/>
</dbReference>
<dbReference type="InterPro" id="IPR017441">
    <property type="entry name" value="Protein_kinase_ATP_BS"/>
</dbReference>
<comment type="subcellular location">
    <subcellularLocation>
        <location evidence="1">Membrane</location>
        <topology evidence="1">Single-pass type I membrane protein</topology>
    </subcellularLocation>
</comment>
<dbReference type="EMBL" id="CM007656">
    <property type="protein sequence ID" value="ONI05124.1"/>
    <property type="molecule type" value="Genomic_DNA"/>
</dbReference>
<dbReference type="SMART" id="SM00220">
    <property type="entry name" value="S_TKc"/>
    <property type="match status" value="1"/>
</dbReference>
<keyword evidence="8 13" id="KW-0067">ATP-binding</keyword>
<comment type="catalytic activity">
    <reaction evidence="12">
        <text>L-threonyl-[protein] + ATP = O-phospho-L-threonyl-[protein] + ADP + H(+)</text>
        <dbReference type="Rhea" id="RHEA:46608"/>
        <dbReference type="Rhea" id="RHEA-COMP:11060"/>
        <dbReference type="Rhea" id="RHEA-COMP:11605"/>
        <dbReference type="ChEBI" id="CHEBI:15378"/>
        <dbReference type="ChEBI" id="CHEBI:30013"/>
        <dbReference type="ChEBI" id="CHEBI:30616"/>
        <dbReference type="ChEBI" id="CHEBI:61977"/>
        <dbReference type="ChEBI" id="CHEBI:456216"/>
    </reaction>
</comment>
<keyword evidence="10 14" id="KW-0472">Membrane</keyword>
<dbReference type="eggNOG" id="ENOG502RE2V">
    <property type="taxonomic scope" value="Eukaryota"/>
</dbReference>
<dbReference type="InterPro" id="IPR008271">
    <property type="entry name" value="Ser/Thr_kinase_AS"/>
</dbReference>
<dbReference type="OrthoDB" id="1163322at2759"/>
<keyword evidence="6 13" id="KW-0547">Nucleotide-binding</keyword>
<keyword evidence="19" id="KW-1185">Reference proteome</keyword>
<keyword evidence="4 14" id="KW-0812">Transmembrane</keyword>
<dbReference type="Pfam" id="PF23446">
    <property type="entry name" value="LysM1_NFP_LYK"/>
    <property type="match status" value="1"/>
</dbReference>
<keyword evidence="7" id="KW-0418">Kinase</keyword>
<dbReference type="AlphaFoldDB" id="A0A251P0I9"/>
<gene>
    <name evidence="18" type="ORF">PRUPE_6G357200</name>
</gene>
<dbReference type="Gene3D" id="3.10.350.10">
    <property type="entry name" value="LysM domain"/>
    <property type="match status" value="1"/>
</dbReference>
<keyword evidence="9 14" id="KW-1133">Transmembrane helix</keyword>
<evidence type="ECO:0000256" key="11">
    <source>
        <dbReference type="ARBA" id="ARBA00047558"/>
    </source>
</evidence>
<evidence type="ECO:0000256" key="6">
    <source>
        <dbReference type="ARBA" id="ARBA00022741"/>
    </source>
</evidence>
<dbReference type="PANTHER" id="PTHR27005:SF537">
    <property type="entry name" value="LYSM TYPE RECEPTOR KINASE"/>
    <property type="match status" value="1"/>
</dbReference>
<keyword evidence="3" id="KW-0808">Transferase</keyword>
<dbReference type="Gene3D" id="1.10.510.10">
    <property type="entry name" value="Transferase(Phosphotransferase) domain 1"/>
    <property type="match status" value="1"/>
</dbReference>
<dbReference type="PROSITE" id="PS50011">
    <property type="entry name" value="PROTEIN_KINASE_DOM"/>
    <property type="match status" value="1"/>
</dbReference>
<feature type="domain" description="LysM" evidence="17">
    <location>
        <begin position="186"/>
        <end position="230"/>
    </location>
</feature>
<feature type="binding site" evidence="13">
    <location>
        <position position="369"/>
    </location>
    <ligand>
        <name>ATP</name>
        <dbReference type="ChEBI" id="CHEBI:30616"/>
    </ligand>
</feature>
<comment type="catalytic activity">
    <reaction evidence="11">
        <text>L-seryl-[protein] + ATP = O-phospho-L-seryl-[protein] + ADP + H(+)</text>
        <dbReference type="Rhea" id="RHEA:17989"/>
        <dbReference type="Rhea" id="RHEA-COMP:9863"/>
        <dbReference type="Rhea" id="RHEA-COMP:11604"/>
        <dbReference type="ChEBI" id="CHEBI:15378"/>
        <dbReference type="ChEBI" id="CHEBI:29999"/>
        <dbReference type="ChEBI" id="CHEBI:30616"/>
        <dbReference type="ChEBI" id="CHEBI:83421"/>
        <dbReference type="ChEBI" id="CHEBI:456216"/>
    </reaction>
</comment>
<dbReference type="CDD" id="cd00118">
    <property type="entry name" value="LysM"/>
    <property type="match status" value="1"/>
</dbReference>
<dbReference type="FunFam" id="1.10.510.10:FF:000084">
    <property type="entry name" value="Wall-associated receptor kinase 2"/>
    <property type="match status" value="1"/>
</dbReference>
<proteinExistence type="predicted"/>
<organism evidence="18 19">
    <name type="scientific">Prunus persica</name>
    <name type="common">Peach</name>
    <name type="synonym">Amygdalus persica</name>
    <dbReference type="NCBI Taxonomy" id="3760"/>
    <lineage>
        <taxon>Eukaryota</taxon>
        <taxon>Viridiplantae</taxon>
        <taxon>Streptophyta</taxon>
        <taxon>Embryophyta</taxon>
        <taxon>Tracheophyta</taxon>
        <taxon>Spermatophyta</taxon>
        <taxon>Magnoliopsida</taxon>
        <taxon>eudicotyledons</taxon>
        <taxon>Gunneridae</taxon>
        <taxon>Pentapetalae</taxon>
        <taxon>rosids</taxon>
        <taxon>fabids</taxon>
        <taxon>Rosales</taxon>
        <taxon>Rosaceae</taxon>
        <taxon>Amygdaloideae</taxon>
        <taxon>Amygdaleae</taxon>
        <taxon>Prunus</taxon>
    </lineage>
</organism>
<reference evidence="18 19" key="1">
    <citation type="journal article" date="2013" name="Nat. Genet.">
        <title>The high-quality draft genome of peach (Prunus persica) identifies unique patterns of genetic diversity, domestication and genome evolution.</title>
        <authorList>
            <consortium name="International Peach Genome Initiative"/>
            <person name="Verde I."/>
            <person name="Abbott A.G."/>
            <person name="Scalabrin S."/>
            <person name="Jung S."/>
            <person name="Shu S."/>
            <person name="Marroni F."/>
            <person name="Zhebentyayeva T."/>
            <person name="Dettori M.T."/>
            <person name="Grimwood J."/>
            <person name="Cattonaro F."/>
            <person name="Zuccolo A."/>
            <person name="Rossini L."/>
            <person name="Jenkins J."/>
            <person name="Vendramin E."/>
            <person name="Meisel L.A."/>
            <person name="Decroocq V."/>
            <person name="Sosinski B."/>
            <person name="Prochnik S."/>
            <person name="Mitros T."/>
            <person name="Policriti A."/>
            <person name="Cipriani G."/>
            <person name="Dondini L."/>
            <person name="Ficklin S."/>
            <person name="Goodstein D.M."/>
            <person name="Xuan P."/>
            <person name="Del Fabbro C."/>
            <person name="Aramini V."/>
            <person name="Copetti D."/>
            <person name="Gonzalez S."/>
            <person name="Horner D.S."/>
            <person name="Falchi R."/>
            <person name="Lucas S."/>
            <person name="Mica E."/>
            <person name="Maldonado J."/>
            <person name="Lazzari B."/>
            <person name="Bielenberg D."/>
            <person name="Pirona R."/>
            <person name="Miculan M."/>
            <person name="Barakat A."/>
            <person name="Testolin R."/>
            <person name="Stella A."/>
            <person name="Tartarini S."/>
            <person name="Tonutti P."/>
            <person name="Arus P."/>
            <person name="Orellana A."/>
            <person name="Wells C."/>
            <person name="Main D."/>
            <person name="Vizzotto G."/>
            <person name="Silva H."/>
            <person name="Salamini F."/>
            <person name="Schmutz J."/>
            <person name="Morgante M."/>
            <person name="Rokhsar D.S."/>
        </authorList>
    </citation>
    <scope>NUCLEOTIDE SEQUENCE [LARGE SCALE GENOMIC DNA]</scope>
    <source>
        <strain evidence="19">cv. Nemared</strain>
    </source>
</reference>
<dbReference type="InterPro" id="IPR056561">
    <property type="entry name" value="NFP_LYK_LysM1"/>
</dbReference>
<evidence type="ECO:0000256" key="9">
    <source>
        <dbReference type="ARBA" id="ARBA00022989"/>
    </source>
</evidence>
<evidence type="ECO:0000259" key="17">
    <source>
        <dbReference type="PROSITE" id="PS51782"/>
    </source>
</evidence>
<dbReference type="SUPFAM" id="SSF56112">
    <property type="entry name" value="Protein kinase-like (PK-like)"/>
    <property type="match status" value="1"/>
</dbReference>
<dbReference type="Gramene" id="ONI05124">
    <property type="protein sequence ID" value="ONI05124"/>
    <property type="gene ID" value="PRUPE_6G357200"/>
</dbReference>
<dbReference type="Gene3D" id="3.30.200.20">
    <property type="entry name" value="Phosphorylase Kinase, domain 1"/>
    <property type="match status" value="1"/>
</dbReference>
<dbReference type="InterPro" id="IPR045274">
    <property type="entry name" value="WAK-like"/>
</dbReference>
<dbReference type="CDD" id="cd14066">
    <property type="entry name" value="STKc_IRAK"/>
    <property type="match status" value="1"/>
</dbReference>
<evidence type="ECO:0000256" key="8">
    <source>
        <dbReference type="ARBA" id="ARBA00022840"/>
    </source>
</evidence>
<dbReference type="InterPro" id="IPR011009">
    <property type="entry name" value="Kinase-like_dom_sf"/>
</dbReference>
<dbReference type="PROSITE" id="PS00107">
    <property type="entry name" value="PROTEIN_KINASE_ATP"/>
    <property type="match status" value="1"/>
</dbReference>
<feature type="transmembrane region" description="Helical" evidence="14">
    <location>
        <begin position="266"/>
        <end position="289"/>
    </location>
</feature>
<evidence type="ECO:0000256" key="4">
    <source>
        <dbReference type="ARBA" id="ARBA00022692"/>
    </source>
</evidence>
<accession>A0A251P0I9</accession>
<sequence>MELFSFSILYAYLCLSLFYQPARTQQAYINGSTLWNCSGNPATSKGYLCDASVKSCEAFVTFRSRAPHDTAISIAYLLGSEASKIASINKVSASDKIPSNKLIVVPVSCSCSGNIFQHYSPYTVIKNDTYFKTANDTYQGLTTCQAMISQNYYDPENIPVGAVLTVPVRCACPSENQTADGITSLLTYIVAKNDTIASIGGMFGVNTQSIMAANMLSQDIIIDLNTPLLVPLKSKRCPTSDGSLADGIYLEHVDCIRGGKKFPVKLVTLLGIGIGLAFICMFLSGYKLYQFLRRRRIKTQQEKFFKQNGGFLLREKISSFGSSSKAKLFTAEEMERATDNYNQSRFLGQGGYGTVYKGMLLDGTIVAVKRSRAIDKHQIEQFINEVVILTQINHRNIVKLLGCCLETEVPVLVYEYIPNGTLSHHIQQKHIETPSLSWEHRFRITCEVAGAVSYMHSAASIPIFHRDIKSSNILLDHNYSAKVSDFGTSKSLPLDKTHLTTEVQGTFGYMDPEYFQSSKFTDKSDTYSFGVTLVEILTGKTPFSFAKEEGENLVASFISLTRENQLVQILDPQVVREAEMEHVGAIAELATRCLRLNGKKRPSMKEVSTELEGLRNTQRCLEKFQEPQSFKDETTFMHSTSEPMKDHTEESIDFSMEIESASF</sequence>
<dbReference type="GO" id="GO:0007166">
    <property type="term" value="P:cell surface receptor signaling pathway"/>
    <property type="evidence" value="ECO:0000318"/>
    <property type="project" value="GO_Central"/>
</dbReference>
<dbReference type="GO" id="GO:0005886">
    <property type="term" value="C:plasma membrane"/>
    <property type="evidence" value="ECO:0000318"/>
    <property type="project" value="GO_Central"/>
</dbReference>
<protein>
    <recommendedName>
        <fullName evidence="20">Protein kinase domain-containing protein</fullName>
    </recommendedName>
</protein>
<dbReference type="InterPro" id="IPR056563">
    <property type="entry name" value="LysM3_LYK4_5"/>
</dbReference>
<evidence type="ECO:0000313" key="18">
    <source>
        <dbReference type="EMBL" id="ONI05124.1"/>
    </source>
</evidence>
<dbReference type="SMR" id="A0A251P0I9"/>
<keyword evidence="2" id="KW-0723">Serine/threonine-protein kinase</keyword>
<evidence type="ECO:0000256" key="14">
    <source>
        <dbReference type="SAM" id="Phobius"/>
    </source>
</evidence>
<evidence type="ECO:0000256" key="5">
    <source>
        <dbReference type="ARBA" id="ARBA00022729"/>
    </source>
</evidence>
<dbReference type="SMART" id="SM00257">
    <property type="entry name" value="LysM"/>
    <property type="match status" value="3"/>
</dbReference>
<evidence type="ECO:0000256" key="10">
    <source>
        <dbReference type="ARBA" id="ARBA00023136"/>
    </source>
</evidence>
<evidence type="ECO:0000256" key="7">
    <source>
        <dbReference type="ARBA" id="ARBA00022777"/>
    </source>
</evidence>
<evidence type="ECO:0000256" key="13">
    <source>
        <dbReference type="PROSITE-ProRule" id="PRU10141"/>
    </source>
</evidence>
<evidence type="ECO:0000256" key="3">
    <source>
        <dbReference type="ARBA" id="ARBA00022679"/>
    </source>
</evidence>
<dbReference type="GO" id="GO:0005524">
    <property type="term" value="F:ATP binding"/>
    <property type="evidence" value="ECO:0007669"/>
    <property type="project" value="UniProtKB-UniRule"/>
</dbReference>
<evidence type="ECO:0000256" key="1">
    <source>
        <dbReference type="ARBA" id="ARBA00004479"/>
    </source>
</evidence>
<feature type="chain" id="PRO_5012897011" description="Protein kinase domain-containing protein" evidence="15">
    <location>
        <begin position="25"/>
        <end position="663"/>
    </location>
</feature>
<evidence type="ECO:0000256" key="2">
    <source>
        <dbReference type="ARBA" id="ARBA00022527"/>
    </source>
</evidence>
<evidence type="ECO:0000313" key="19">
    <source>
        <dbReference type="Proteomes" id="UP000006882"/>
    </source>
</evidence>
<evidence type="ECO:0000256" key="12">
    <source>
        <dbReference type="ARBA" id="ARBA00047951"/>
    </source>
</evidence>
<dbReference type="Proteomes" id="UP000006882">
    <property type="component" value="Chromosome G6"/>
</dbReference>
<dbReference type="PROSITE" id="PS00108">
    <property type="entry name" value="PROTEIN_KINASE_ST"/>
    <property type="match status" value="1"/>
</dbReference>
<dbReference type="Pfam" id="PF23472">
    <property type="entry name" value="LysM2_CERK1_LYK3_4_5"/>
    <property type="match status" value="1"/>
</dbReference>
<dbReference type="InterPro" id="IPR056562">
    <property type="entry name" value="LysM2_CERK1_LYK3_4_5"/>
</dbReference>